<reference evidence="1 2" key="1">
    <citation type="submission" date="2019-05" db="EMBL/GenBank/DDBJ databases">
        <title>Emergence of the Ug99 lineage of the wheat stem rust pathogen through somatic hybridization.</title>
        <authorList>
            <person name="Li F."/>
            <person name="Upadhyaya N.M."/>
            <person name="Sperschneider J."/>
            <person name="Matny O."/>
            <person name="Nguyen-Phuc H."/>
            <person name="Mago R."/>
            <person name="Raley C."/>
            <person name="Miller M.E."/>
            <person name="Silverstein K.A.T."/>
            <person name="Henningsen E."/>
            <person name="Hirsch C.D."/>
            <person name="Visser B."/>
            <person name="Pretorius Z.A."/>
            <person name="Steffenson B.J."/>
            <person name="Schwessinger B."/>
            <person name="Dodds P.N."/>
            <person name="Figueroa M."/>
        </authorList>
    </citation>
    <scope>NUCLEOTIDE SEQUENCE [LARGE SCALE GENOMIC DNA]</scope>
    <source>
        <strain evidence="1 2">Ug99</strain>
    </source>
</reference>
<protein>
    <submittedName>
        <fullName evidence="1">Uncharacterized protein</fullName>
    </submittedName>
</protein>
<organism evidence="1 2">
    <name type="scientific">Puccinia graminis f. sp. tritici</name>
    <dbReference type="NCBI Taxonomy" id="56615"/>
    <lineage>
        <taxon>Eukaryota</taxon>
        <taxon>Fungi</taxon>
        <taxon>Dikarya</taxon>
        <taxon>Basidiomycota</taxon>
        <taxon>Pucciniomycotina</taxon>
        <taxon>Pucciniomycetes</taxon>
        <taxon>Pucciniales</taxon>
        <taxon>Pucciniaceae</taxon>
        <taxon>Puccinia</taxon>
    </lineage>
</organism>
<gene>
    <name evidence="1" type="ORF">PGTUg99_029230</name>
</gene>
<evidence type="ECO:0000313" key="2">
    <source>
        <dbReference type="Proteomes" id="UP000325313"/>
    </source>
</evidence>
<comment type="caution">
    <text evidence="1">The sequence shown here is derived from an EMBL/GenBank/DDBJ whole genome shotgun (WGS) entry which is preliminary data.</text>
</comment>
<dbReference type="EMBL" id="VDEP01000239">
    <property type="protein sequence ID" value="KAA1121261.1"/>
    <property type="molecule type" value="Genomic_DNA"/>
</dbReference>
<name>A0A5B0R6C1_PUCGR</name>
<proteinExistence type="predicted"/>
<evidence type="ECO:0000313" key="1">
    <source>
        <dbReference type="EMBL" id="KAA1121261.1"/>
    </source>
</evidence>
<accession>A0A5B0R6C1</accession>
<sequence length="123" mass="13447">MVARITSRLQAGGQWYLESIFTWWRAATCLFARLSSCSKSRSAAKADEGSSSANGKQEAAERLSLKRIQYKCASVVHPFVVPHKPSKCAGRLSLPPLSPPYARLKVIQPSTFSSLLHSLPLSS</sequence>
<dbReference type="AlphaFoldDB" id="A0A5B0R6C1"/>
<dbReference type="Proteomes" id="UP000325313">
    <property type="component" value="Unassembled WGS sequence"/>
</dbReference>